<proteinExistence type="inferred from homology"/>
<feature type="non-terminal residue" evidence="6">
    <location>
        <position position="119"/>
    </location>
</feature>
<dbReference type="AlphaFoldDB" id="A0A1B6F2C6"/>
<dbReference type="EMBL" id="GECZ01025343">
    <property type="protein sequence ID" value="JAS44426.1"/>
    <property type="molecule type" value="Transcribed_RNA"/>
</dbReference>
<organism evidence="6">
    <name type="scientific">Cuerna arida</name>
    <dbReference type="NCBI Taxonomy" id="1464854"/>
    <lineage>
        <taxon>Eukaryota</taxon>
        <taxon>Metazoa</taxon>
        <taxon>Ecdysozoa</taxon>
        <taxon>Arthropoda</taxon>
        <taxon>Hexapoda</taxon>
        <taxon>Insecta</taxon>
        <taxon>Pterygota</taxon>
        <taxon>Neoptera</taxon>
        <taxon>Paraneoptera</taxon>
        <taxon>Hemiptera</taxon>
        <taxon>Auchenorrhyncha</taxon>
        <taxon>Membracoidea</taxon>
        <taxon>Cicadellidae</taxon>
        <taxon>Cicadellinae</taxon>
        <taxon>Proconiini</taxon>
        <taxon>Cuerna</taxon>
    </lineage>
</organism>
<evidence type="ECO:0000256" key="2">
    <source>
        <dbReference type="ARBA" id="ARBA00022801"/>
    </source>
</evidence>
<dbReference type="InterPro" id="IPR000560">
    <property type="entry name" value="His_Pase_clade-2"/>
</dbReference>
<dbReference type="SUPFAM" id="SSF53254">
    <property type="entry name" value="Phosphoglycerate mutase-like"/>
    <property type="match status" value="1"/>
</dbReference>
<comment type="catalytic activity">
    <reaction evidence="3">
        <text>3-O-[beta-D-GlcA-(1-&gt;3)-beta-D-Gal-(1-&gt;3)-beta-D-Gal-(1-&gt;4)-beta-D-2-O-P-Xyl]-L-seryl-[protein] + H2O = 3-O-(beta-D-GlcA-(1-&gt;3)-beta-D-Gal-(1-&gt;3)-beta-D-Gal-(1-&gt;4)-beta-D-Xyl)-L-seryl-[protein] + phosphate</text>
        <dbReference type="Rhea" id="RHEA:56512"/>
        <dbReference type="Rhea" id="RHEA-COMP:12573"/>
        <dbReference type="Rhea" id="RHEA-COMP:14559"/>
        <dbReference type="ChEBI" id="CHEBI:15377"/>
        <dbReference type="ChEBI" id="CHEBI:43474"/>
        <dbReference type="ChEBI" id="CHEBI:132093"/>
        <dbReference type="ChEBI" id="CHEBI:140495"/>
    </reaction>
</comment>
<name>A0A1B6F2C6_9HEMI</name>
<protein>
    <recommendedName>
        <fullName evidence="4">2-phosphoxylose phosphatase 1</fullName>
    </recommendedName>
    <alternativeName>
        <fullName evidence="5">Acid phosphatase-like protein 2</fullName>
    </alternativeName>
</protein>
<dbReference type="Pfam" id="PF00328">
    <property type="entry name" value="His_Phos_2"/>
    <property type="match status" value="1"/>
</dbReference>
<feature type="non-terminal residue" evidence="6">
    <location>
        <position position="1"/>
    </location>
</feature>
<comment type="similarity">
    <text evidence="1">Belongs to the histidine acid phosphatase family.</text>
</comment>
<dbReference type="Gene3D" id="3.40.50.1240">
    <property type="entry name" value="Phosphoglycerate mutase-like"/>
    <property type="match status" value="1"/>
</dbReference>
<evidence type="ECO:0000256" key="5">
    <source>
        <dbReference type="ARBA" id="ARBA00041499"/>
    </source>
</evidence>
<evidence type="ECO:0000256" key="3">
    <source>
        <dbReference type="ARBA" id="ARBA00036311"/>
    </source>
</evidence>
<reference evidence="6" key="1">
    <citation type="submission" date="2015-11" db="EMBL/GenBank/DDBJ databases">
        <title>De novo transcriptome assembly of four potential Pierce s Disease insect vectors from Arizona vineyards.</title>
        <authorList>
            <person name="Tassone E.E."/>
        </authorList>
    </citation>
    <scope>NUCLEOTIDE SEQUENCE</scope>
</reference>
<evidence type="ECO:0000256" key="1">
    <source>
        <dbReference type="ARBA" id="ARBA00005375"/>
    </source>
</evidence>
<dbReference type="InterPro" id="IPR029033">
    <property type="entry name" value="His_PPase_superfam"/>
</dbReference>
<evidence type="ECO:0000313" key="6">
    <source>
        <dbReference type="EMBL" id="JAS44426.1"/>
    </source>
</evidence>
<dbReference type="GO" id="GO:0016791">
    <property type="term" value="F:phosphatase activity"/>
    <property type="evidence" value="ECO:0007669"/>
    <property type="project" value="UniProtKB-ARBA"/>
</dbReference>
<dbReference type="PANTHER" id="PTHR11567:SF110">
    <property type="entry name" value="2-PHOSPHOXYLOSE PHOSPHATASE 1"/>
    <property type="match status" value="1"/>
</dbReference>
<dbReference type="PANTHER" id="PTHR11567">
    <property type="entry name" value="ACID PHOSPHATASE-RELATED"/>
    <property type="match status" value="1"/>
</dbReference>
<sequence length="119" mass="13433">PENEGLPLPDWSQDIYPQPLTFLFNKYYKAISGDSDTQIKYLQGELFQSIVEAMQAKINNSLQPDRRMYYYSGHDITILGLMNIMGLEGAVGPIIRTGSTLIFELHNDPVKGDGFSFVK</sequence>
<evidence type="ECO:0000256" key="4">
    <source>
        <dbReference type="ARBA" id="ARBA00040357"/>
    </source>
</evidence>
<dbReference type="InterPro" id="IPR050645">
    <property type="entry name" value="Histidine_acid_phosphatase"/>
</dbReference>
<keyword evidence="2" id="KW-0378">Hydrolase</keyword>
<gene>
    <name evidence="6" type="ORF">g.6487</name>
</gene>
<accession>A0A1B6F2C6</accession>